<evidence type="ECO:0000313" key="10">
    <source>
        <dbReference type="Proteomes" id="UP000279372"/>
    </source>
</evidence>
<evidence type="ECO:0000256" key="4">
    <source>
        <dbReference type="ARBA" id="ARBA00023136"/>
    </source>
</evidence>
<keyword evidence="6" id="KW-0998">Cell outer membrane</keyword>
<dbReference type="GO" id="GO:0015562">
    <property type="term" value="F:efflux transmembrane transporter activity"/>
    <property type="evidence" value="ECO:0007669"/>
    <property type="project" value="InterPro"/>
</dbReference>
<dbReference type="SUPFAM" id="SSF56954">
    <property type="entry name" value="Outer membrane efflux proteins (OEP)"/>
    <property type="match status" value="1"/>
</dbReference>
<protein>
    <submittedName>
        <fullName evidence="9">RND efflux system outer membrane lipoprotein</fullName>
    </submittedName>
</protein>
<organism evidence="9 10">
    <name type="scientific">Pseudomonas syringae pv. philadelphi</name>
    <dbReference type="NCBI Taxonomy" id="251706"/>
    <lineage>
        <taxon>Bacteria</taxon>
        <taxon>Pseudomonadati</taxon>
        <taxon>Pseudomonadota</taxon>
        <taxon>Gammaproteobacteria</taxon>
        <taxon>Pseudomonadales</taxon>
        <taxon>Pseudomonadaceae</taxon>
        <taxon>Pseudomonas</taxon>
    </lineage>
</organism>
<keyword evidence="4 8" id="KW-0472">Membrane</keyword>
<proteinExistence type="inferred from homology"/>
<keyword evidence="7 8" id="KW-0449">Lipoprotein</keyword>
<sequence length="477" mass="51799">MKRTLLFMAMAALGACSVGPDFNPPHPDLPDTWETAVQPGSTLAGKADSQWWQQLGDPQLTALVERAAKANLDVRTASNSLEQSRLMRQVTGSEQSPGISANGAYKRARNSSVGILDETNLEGKAPFELWSSAIDARWEVDLWGHVRRSVEAADAEVELTRSQRDGVLLSISAETATDYIRLRGVQARLAVVRQNLEIARQSYQLTKTRFDNGVTTNLDTANSAAQVSTIEAVLPVLGAQQERLINALSFLLGEAPRALHAELIEPKAIPDPALDVPLGLPSELAQRRPDIQQSEAALHRATAAIGVAQADFYPRISLGASIGSQAMDGANFGNWSSRAWSYGPSFYLPIFQGGRLTGTLALRKRQEQEAAINYQRTVLGAWHEVDNAMTDYAAEKQHYTALDEAVRQNTVALSTARDRYSQGAVDFINVLGVQRTLLATQSELVDSATQAALDRVQLYRALGGGWPKNAPMTAKGL</sequence>
<evidence type="ECO:0000256" key="8">
    <source>
        <dbReference type="RuleBase" id="RU362097"/>
    </source>
</evidence>
<feature type="chain" id="PRO_5017851712" evidence="8">
    <location>
        <begin position="21"/>
        <end position="477"/>
    </location>
</feature>
<comment type="caution">
    <text evidence="9">The sequence shown here is derived from an EMBL/GenBank/DDBJ whole genome shotgun (WGS) entry which is preliminary data.</text>
</comment>
<dbReference type="EMBL" id="RBQB01000081">
    <property type="protein sequence ID" value="RMO93817.1"/>
    <property type="molecule type" value="Genomic_DNA"/>
</dbReference>
<dbReference type="PROSITE" id="PS51257">
    <property type="entry name" value="PROKAR_LIPOPROTEIN"/>
    <property type="match status" value="1"/>
</dbReference>
<dbReference type="GO" id="GO:0009279">
    <property type="term" value="C:cell outer membrane"/>
    <property type="evidence" value="ECO:0007669"/>
    <property type="project" value="UniProtKB-SubCell"/>
</dbReference>
<evidence type="ECO:0000256" key="5">
    <source>
        <dbReference type="ARBA" id="ARBA00023139"/>
    </source>
</evidence>
<dbReference type="InterPro" id="IPR010131">
    <property type="entry name" value="MdtP/NodT-like"/>
</dbReference>
<comment type="subcellular location">
    <subcellularLocation>
        <location evidence="8">Cell outer membrane</location>
        <topology evidence="8">Lipid-anchor</topology>
    </subcellularLocation>
</comment>
<evidence type="ECO:0000256" key="1">
    <source>
        <dbReference type="ARBA" id="ARBA00007613"/>
    </source>
</evidence>
<name>A0A3M3ZGL8_9PSED</name>
<dbReference type="Gene3D" id="1.20.1600.10">
    <property type="entry name" value="Outer membrane efflux proteins (OEP)"/>
    <property type="match status" value="1"/>
</dbReference>
<dbReference type="Gene3D" id="2.20.200.10">
    <property type="entry name" value="Outer membrane efflux proteins (OEP)"/>
    <property type="match status" value="1"/>
</dbReference>
<evidence type="ECO:0000256" key="7">
    <source>
        <dbReference type="ARBA" id="ARBA00023288"/>
    </source>
</evidence>
<dbReference type="InterPro" id="IPR003423">
    <property type="entry name" value="OMP_efflux"/>
</dbReference>
<accession>A0A3M3ZGL8</accession>
<reference evidence="9 10" key="1">
    <citation type="submission" date="2018-08" db="EMBL/GenBank/DDBJ databases">
        <title>Recombination of ecologically and evolutionarily significant loci maintains genetic cohesion in the Pseudomonas syringae species complex.</title>
        <authorList>
            <person name="Dillon M."/>
            <person name="Thakur S."/>
            <person name="Almeida R.N.D."/>
            <person name="Weir B.S."/>
            <person name="Guttman D.S."/>
        </authorList>
    </citation>
    <scope>NUCLEOTIDE SEQUENCE [LARGE SCALE GENOMIC DNA]</scope>
    <source>
        <strain evidence="9 10">ICMP 8902</strain>
    </source>
</reference>
<dbReference type="Pfam" id="PF02321">
    <property type="entry name" value="OEP"/>
    <property type="match status" value="2"/>
</dbReference>
<dbReference type="PANTHER" id="PTHR30203:SF25">
    <property type="entry name" value="OUTER MEMBRANE PROTEIN-RELATED"/>
    <property type="match status" value="1"/>
</dbReference>
<keyword evidence="5 8" id="KW-0564">Palmitate</keyword>
<comment type="similarity">
    <text evidence="1 8">Belongs to the outer membrane factor (OMF) (TC 1.B.17) family.</text>
</comment>
<dbReference type="RefSeq" id="WP_122221604.1">
    <property type="nucleotide sequence ID" value="NZ_RBQB01000081.1"/>
</dbReference>
<evidence type="ECO:0000256" key="6">
    <source>
        <dbReference type="ARBA" id="ARBA00023237"/>
    </source>
</evidence>
<keyword evidence="3 8" id="KW-0812">Transmembrane</keyword>
<dbReference type="Proteomes" id="UP000279372">
    <property type="component" value="Unassembled WGS sequence"/>
</dbReference>
<gene>
    <name evidence="9" type="ORF">ALQ33_02265</name>
</gene>
<dbReference type="AlphaFoldDB" id="A0A3M3ZGL8"/>
<keyword evidence="8" id="KW-0732">Signal</keyword>
<evidence type="ECO:0000256" key="3">
    <source>
        <dbReference type="ARBA" id="ARBA00022692"/>
    </source>
</evidence>
<evidence type="ECO:0000313" key="9">
    <source>
        <dbReference type="EMBL" id="RMO93817.1"/>
    </source>
</evidence>
<keyword evidence="2 8" id="KW-1134">Transmembrane beta strand</keyword>
<feature type="signal peptide" evidence="8">
    <location>
        <begin position="1"/>
        <end position="20"/>
    </location>
</feature>
<dbReference type="NCBIfam" id="TIGR01845">
    <property type="entry name" value="outer_NodT"/>
    <property type="match status" value="1"/>
</dbReference>
<dbReference type="PANTHER" id="PTHR30203">
    <property type="entry name" value="OUTER MEMBRANE CATION EFFLUX PROTEIN"/>
    <property type="match status" value="1"/>
</dbReference>
<evidence type="ECO:0000256" key="2">
    <source>
        <dbReference type="ARBA" id="ARBA00022452"/>
    </source>
</evidence>